<feature type="compositionally biased region" description="Polar residues" evidence="1">
    <location>
        <begin position="92"/>
        <end position="104"/>
    </location>
</feature>
<dbReference type="AlphaFoldDB" id="A0ABD2Q6N0"/>
<organism evidence="2 3">
    <name type="scientific">Cichlidogyrus casuarinus</name>
    <dbReference type="NCBI Taxonomy" id="1844966"/>
    <lineage>
        <taxon>Eukaryota</taxon>
        <taxon>Metazoa</taxon>
        <taxon>Spiralia</taxon>
        <taxon>Lophotrochozoa</taxon>
        <taxon>Platyhelminthes</taxon>
        <taxon>Monogenea</taxon>
        <taxon>Monopisthocotylea</taxon>
        <taxon>Dactylogyridea</taxon>
        <taxon>Ancyrocephalidae</taxon>
        <taxon>Cichlidogyrus</taxon>
    </lineage>
</organism>
<accession>A0ABD2Q6N0</accession>
<dbReference type="EMBL" id="JBJKFK010000878">
    <property type="protein sequence ID" value="KAL3314887.1"/>
    <property type="molecule type" value="Genomic_DNA"/>
</dbReference>
<comment type="caution">
    <text evidence="2">The sequence shown here is derived from an EMBL/GenBank/DDBJ whole genome shotgun (WGS) entry which is preliminary data.</text>
</comment>
<feature type="compositionally biased region" description="Polar residues" evidence="1">
    <location>
        <begin position="68"/>
        <end position="78"/>
    </location>
</feature>
<evidence type="ECO:0000313" key="3">
    <source>
        <dbReference type="Proteomes" id="UP001626550"/>
    </source>
</evidence>
<feature type="compositionally biased region" description="Polar residues" evidence="1">
    <location>
        <begin position="144"/>
        <end position="164"/>
    </location>
</feature>
<feature type="region of interest" description="Disordered" evidence="1">
    <location>
        <begin position="144"/>
        <end position="171"/>
    </location>
</feature>
<reference evidence="2 3" key="1">
    <citation type="submission" date="2024-11" db="EMBL/GenBank/DDBJ databases">
        <title>Adaptive evolution of stress response genes in parasites aligns with host niche diversity.</title>
        <authorList>
            <person name="Hahn C."/>
            <person name="Resl P."/>
        </authorList>
    </citation>
    <scope>NUCLEOTIDE SEQUENCE [LARGE SCALE GENOMIC DNA]</scope>
    <source>
        <strain evidence="2">EGGRZ-B1_66</strain>
        <tissue evidence="2">Body</tissue>
    </source>
</reference>
<sequence>MWCLCASRRKGSLTEETMKDKNLHLDTKEEIPKKAICAEIPCLPDSSTKAKNESNKHVLRIETDDSAESSNFPSQSPRYSRENSVKLKICRSKQQSQEQADRNSQLDLDEDDCFFFARNRGSFRNPKSHNTLFPLGTRASSFRHTTKLGTNPRSFDPNSSSGMNLKNDRNAGYVNTRSVPFRRGSMIVRSPRTYHNESNVLPKTSEHGTPSGECRFTAENFIFTPFAQILASLRKVRLMFMKLTAITSKSP</sequence>
<proteinExistence type="predicted"/>
<keyword evidence="3" id="KW-1185">Reference proteome</keyword>
<gene>
    <name evidence="2" type="ORF">Ciccas_006485</name>
</gene>
<dbReference type="Proteomes" id="UP001626550">
    <property type="component" value="Unassembled WGS sequence"/>
</dbReference>
<evidence type="ECO:0000256" key="1">
    <source>
        <dbReference type="SAM" id="MobiDB-lite"/>
    </source>
</evidence>
<protein>
    <submittedName>
        <fullName evidence="2">Uncharacterized protein</fullName>
    </submittedName>
</protein>
<name>A0ABD2Q6N0_9PLAT</name>
<evidence type="ECO:0000313" key="2">
    <source>
        <dbReference type="EMBL" id="KAL3314887.1"/>
    </source>
</evidence>
<feature type="region of interest" description="Disordered" evidence="1">
    <location>
        <begin position="60"/>
        <end position="104"/>
    </location>
</feature>